<feature type="repeat" description="WD" evidence="12">
    <location>
        <begin position="218"/>
        <end position="260"/>
    </location>
</feature>
<dbReference type="PROSITE" id="PS50082">
    <property type="entry name" value="WD_REPEATS_2"/>
    <property type="match status" value="3"/>
</dbReference>
<comment type="similarity">
    <text evidence="11">Belongs to the WD repeat LIS1/nudF family.</text>
</comment>
<dbReference type="InterPro" id="IPR015943">
    <property type="entry name" value="WD40/YVTN_repeat-like_dom_sf"/>
</dbReference>
<keyword evidence="4 11" id="KW-0132">Cell division</keyword>
<keyword evidence="7 11" id="KW-0498">Mitosis</keyword>
<dbReference type="InterPro" id="IPR036322">
    <property type="entry name" value="WD40_repeat_dom_sf"/>
</dbReference>
<keyword evidence="5 11" id="KW-0493">Microtubule</keyword>
<dbReference type="GO" id="GO:0051012">
    <property type="term" value="P:microtubule sliding"/>
    <property type="evidence" value="ECO:0007669"/>
    <property type="project" value="UniProtKB-UniRule"/>
</dbReference>
<dbReference type="Proteomes" id="UP001338582">
    <property type="component" value="Chromosome 5"/>
</dbReference>
<evidence type="ECO:0000256" key="6">
    <source>
        <dbReference type="ARBA" id="ARBA00022737"/>
    </source>
</evidence>
<evidence type="ECO:0000256" key="5">
    <source>
        <dbReference type="ARBA" id="ARBA00022701"/>
    </source>
</evidence>
<evidence type="ECO:0000256" key="1">
    <source>
        <dbReference type="ARBA" id="ARBA00022448"/>
    </source>
</evidence>
<dbReference type="HAMAP" id="MF_03141">
    <property type="entry name" value="lis1"/>
    <property type="match status" value="1"/>
</dbReference>
<dbReference type="EMBL" id="CP138898">
    <property type="protein sequence ID" value="WPK26552.1"/>
    <property type="molecule type" value="Genomic_DNA"/>
</dbReference>
<gene>
    <name evidence="11" type="primary">PAC1</name>
    <name evidence="11" type="synonym">LIS1</name>
    <name evidence="13" type="ORF">PUMCH_003910</name>
</gene>
<keyword evidence="10 11" id="KW-0131">Cell cycle</keyword>
<dbReference type="PANTHER" id="PTHR19848">
    <property type="entry name" value="WD40 REPEAT PROTEIN"/>
    <property type="match status" value="1"/>
</dbReference>
<proteinExistence type="inferred from homology"/>
<dbReference type="SMART" id="SM00320">
    <property type="entry name" value="WD40"/>
    <property type="match status" value="6"/>
</dbReference>
<dbReference type="Gene3D" id="2.130.10.10">
    <property type="entry name" value="YVTN repeat-like/Quinoprotein amine dehydrogenase"/>
    <property type="match status" value="1"/>
</dbReference>
<dbReference type="PROSITE" id="PS00678">
    <property type="entry name" value="WD_REPEATS_1"/>
    <property type="match status" value="2"/>
</dbReference>
<keyword evidence="2 11" id="KW-0963">Cytoplasm</keyword>
<evidence type="ECO:0000256" key="12">
    <source>
        <dbReference type="PROSITE-ProRule" id="PRU00221"/>
    </source>
</evidence>
<protein>
    <recommendedName>
        <fullName evidence="11">Nuclear distribution protein PAC1</fullName>
    </recommendedName>
    <alternativeName>
        <fullName evidence="11">Lissencephaly-1 homolog</fullName>
        <shortName evidence="11">LIS-1</shortName>
    </alternativeName>
    <alternativeName>
        <fullName evidence="11">nudF homolog</fullName>
    </alternativeName>
</protein>
<dbReference type="GO" id="GO:0000132">
    <property type="term" value="P:establishment of mitotic spindle orientation"/>
    <property type="evidence" value="ECO:0007669"/>
    <property type="project" value="UniProtKB-UniRule"/>
</dbReference>
<dbReference type="InterPro" id="IPR020472">
    <property type="entry name" value="WD40_PAC1"/>
</dbReference>
<dbReference type="GO" id="GO:0000922">
    <property type="term" value="C:spindle pole"/>
    <property type="evidence" value="ECO:0007669"/>
    <property type="project" value="UniProtKB-SubCell"/>
</dbReference>
<evidence type="ECO:0000256" key="2">
    <source>
        <dbReference type="ARBA" id="ARBA00022490"/>
    </source>
</evidence>
<evidence type="ECO:0000256" key="9">
    <source>
        <dbReference type="ARBA" id="ARBA00023212"/>
    </source>
</evidence>
<keyword evidence="8 11" id="KW-0175">Coiled coil</keyword>
<dbReference type="PANTHER" id="PTHR19848:SF8">
    <property type="entry name" value="F-BOX AND WD REPEAT DOMAIN CONTAINING 7"/>
    <property type="match status" value="1"/>
</dbReference>
<evidence type="ECO:0000256" key="3">
    <source>
        <dbReference type="ARBA" id="ARBA00022574"/>
    </source>
</evidence>
<evidence type="ECO:0000256" key="4">
    <source>
        <dbReference type="ARBA" id="ARBA00022618"/>
    </source>
</evidence>
<sequence length="514" mass="56630">MFGSILTSRQTSELHKAIVQYLEPLLENDRSALDTVSRVLDVSPASGAADDGIIPRYLEKKWSTVLRLQKKILDLENEVNSYKVLIEAGAGNLSGSSGAGGDFSGKNRLNWLPSASTIQLPTLSTQTVNSVAVHPLLPVVAAGCSDGSLLAWNLAAEDHVGGQKQIAAHTRGINRVRWSVLPIDLTRVNSEQYVLASCSLDLTIKIWEGDTLKHVRTLTGHDHTVSGVAFSPEDSKILYSVSRDKSVKIWDLYTGYCIRSFVGHSDWVRDLDVVLVNNSLGLETMRRSTLGEFVLTCSNDQSVRLSHALLGVGLALLLGHTHVVEAVRFLPMRSNKYVDKYILENMDRYTSYLLDAIVNNTLYADSLGFKYCVSAGRDNVMKLWLLPPPVLTPNRAPLPSSHNSSQGWHIADLLGHQSWIRAIEVHPNGRYLLTASDDKTIRVWDLKSLPGLGKQTCVRVLQAHDGFVNSINLASIPQPKKKFLTAEDAEKWLESNMRCLLASAGTDNTVSIWS</sequence>
<evidence type="ECO:0000313" key="14">
    <source>
        <dbReference type="Proteomes" id="UP001338582"/>
    </source>
</evidence>
<dbReference type="Gene3D" id="1.20.960.30">
    <property type="match status" value="1"/>
</dbReference>
<dbReference type="Pfam" id="PF00400">
    <property type="entry name" value="WD40"/>
    <property type="match status" value="6"/>
</dbReference>
<evidence type="ECO:0000256" key="7">
    <source>
        <dbReference type="ARBA" id="ARBA00022776"/>
    </source>
</evidence>
<feature type="repeat" description="WD" evidence="12">
    <location>
        <begin position="413"/>
        <end position="448"/>
    </location>
</feature>
<accession>A0AAX4HD38</accession>
<dbReference type="GO" id="GO:0051301">
    <property type="term" value="P:cell division"/>
    <property type="evidence" value="ECO:0007669"/>
    <property type="project" value="UniProtKB-KW"/>
</dbReference>
<organism evidence="13 14">
    <name type="scientific">Australozyma saopauloensis</name>
    <dbReference type="NCBI Taxonomy" id="291208"/>
    <lineage>
        <taxon>Eukaryota</taxon>
        <taxon>Fungi</taxon>
        <taxon>Dikarya</taxon>
        <taxon>Ascomycota</taxon>
        <taxon>Saccharomycotina</taxon>
        <taxon>Pichiomycetes</taxon>
        <taxon>Metschnikowiaceae</taxon>
        <taxon>Australozyma</taxon>
    </lineage>
</organism>
<dbReference type="InterPro" id="IPR037190">
    <property type="entry name" value="LIS1_N"/>
</dbReference>
<evidence type="ECO:0000256" key="11">
    <source>
        <dbReference type="HAMAP-Rule" id="MF_03141"/>
    </source>
</evidence>
<feature type="repeat" description="WD" evidence="12">
    <location>
        <begin position="500"/>
        <end position="514"/>
    </location>
</feature>
<evidence type="ECO:0000256" key="8">
    <source>
        <dbReference type="ARBA" id="ARBA00023054"/>
    </source>
</evidence>
<evidence type="ECO:0000256" key="10">
    <source>
        <dbReference type="ARBA" id="ARBA00023306"/>
    </source>
</evidence>
<dbReference type="PRINTS" id="PR00320">
    <property type="entry name" value="GPROTEINBRPT"/>
</dbReference>
<dbReference type="SUPFAM" id="SSF109925">
    <property type="entry name" value="Lissencephaly-1 protein (Lis-1, PAF-AH alpha) N-terminal domain"/>
    <property type="match status" value="1"/>
</dbReference>
<dbReference type="AlphaFoldDB" id="A0AAX4HD38"/>
<dbReference type="InterPro" id="IPR019775">
    <property type="entry name" value="WD40_repeat_CS"/>
</dbReference>
<keyword evidence="1 11" id="KW-0813">Transport</keyword>
<keyword evidence="6" id="KW-0677">Repeat</keyword>
<dbReference type="GO" id="GO:0005874">
    <property type="term" value="C:microtubule"/>
    <property type="evidence" value="ECO:0007669"/>
    <property type="project" value="UniProtKB-KW"/>
</dbReference>
<comment type="subcellular location">
    <subcellularLocation>
        <location evidence="11">Cytoplasm</location>
        <location evidence="11">Cytoskeleton</location>
    </subcellularLocation>
    <subcellularLocation>
        <location evidence="11">Cytoplasm</location>
        <location evidence="11">Cytoskeleton</location>
        <location evidence="11">Spindle pole</location>
    </subcellularLocation>
    <text evidence="11">Localizes to the plus ends of microtubules and the mitotic spindle poles.</text>
</comment>
<comment type="subunit">
    <text evidence="11">Self-associates. Interacts with NDL1 and dynein.</text>
</comment>
<keyword evidence="14" id="KW-1185">Reference proteome</keyword>
<dbReference type="SUPFAM" id="SSF50978">
    <property type="entry name" value="WD40 repeat-like"/>
    <property type="match status" value="1"/>
</dbReference>
<dbReference type="InterPro" id="IPR017252">
    <property type="entry name" value="Dynein_regulator_LIS1"/>
</dbReference>
<evidence type="ECO:0000313" key="13">
    <source>
        <dbReference type="EMBL" id="WPK26552.1"/>
    </source>
</evidence>
<name>A0AAX4HD38_9ASCO</name>
<keyword evidence="9 11" id="KW-0206">Cytoskeleton</keyword>
<keyword evidence="3 12" id="KW-0853">WD repeat</keyword>
<dbReference type="GO" id="GO:0070840">
    <property type="term" value="F:dynein complex binding"/>
    <property type="evidence" value="ECO:0007669"/>
    <property type="project" value="UniProtKB-UniRule"/>
</dbReference>
<comment type="function">
    <text evidence="11">Positively regulates the activity of the minus-end directed microtubule motor protein dynein. Plays a central role in positioning the mitotic spindle at the bud neck during cell division. Targets cytoplasmic dynein to microtubule plus ends, thereby promoting dynein-mediated microtubule sliding along the bud cortex and consequently the movement of the mitotic spindle to the bud neck.</text>
</comment>
<reference evidence="13 14" key="1">
    <citation type="submission" date="2023-10" db="EMBL/GenBank/DDBJ databases">
        <title>Draft Genome Sequence of Candida saopaulonensis from a very Premature Infant with Sepsis.</title>
        <authorList>
            <person name="Ning Y."/>
            <person name="Dai R."/>
            <person name="Xiao M."/>
            <person name="Xu Y."/>
            <person name="Yan Q."/>
            <person name="Zhang L."/>
        </authorList>
    </citation>
    <scope>NUCLEOTIDE SEQUENCE [LARGE SCALE GENOMIC DNA]</scope>
    <source>
        <strain evidence="13 14">19XY460</strain>
    </source>
</reference>
<dbReference type="GO" id="GO:0005737">
    <property type="term" value="C:cytoplasm"/>
    <property type="evidence" value="ECO:0007669"/>
    <property type="project" value="UniProtKB-UniRule"/>
</dbReference>
<dbReference type="PROSITE" id="PS50294">
    <property type="entry name" value="WD_REPEATS_REGION"/>
    <property type="match status" value="2"/>
</dbReference>
<dbReference type="GO" id="GO:0005875">
    <property type="term" value="C:microtubule associated complex"/>
    <property type="evidence" value="ECO:0007669"/>
    <property type="project" value="UniProtKB-UniRule"/>
</dbReference>
<dbReference type="InterPro" id="IPR001680">
    <property type="entry name" value="WD40_rpt"/>
</dbReference>
<dbReference type="CDD" id="cd00200">
    <property type="entry name" value="WD40"/>
    <property type="match status" value="1"/>
</dbReference>